<feature type="compositionally biased region" description="Basic and acidic residues" evidence="1">
    <location>
        <begin position="98"/>
        <end position="109"/>
    </location>
</feature>
<evidence type="ECO:0000313" key="3">
    <source>
        <dbReference type="Proteomes" id="UP000652761"/>
    </source>
</evidence>
<comment type="caution">
    <text evidence="2">The sequence shown here is derived from an EMBL/GenBank/DDBJ whole genome shotgun (WGS) entry which is preliminary data.</text>
</comment>
<evidence type="ECO:0000256" key="1">
    <source>
        <dbReference type="SAM" id="MobiDB-lite"/>
    </source>
</evidence>
<name>A0A843W2Q4_COLES</name>
<proteinExistence type="predicted"/>
<reference evidence="2" key="1">
    <citation type="submission" date="2017-07" db="EMBL/GenBank/DDBJ databases">
        <title>Taro Niue Genome Assembly and Annotation.</title>
        <authorList>
            <person name="Atibalentja N."/>
            <person name="Keating K."/>
            <person name="Fields C.J."/>
        </authorList>
    </citation>
    <scope>NUCLEOTIDE SEQUENCE</scope>
    <source>
        <strain evidence="2">Niue_2</strain>
        <tissue evidence="2">Leaf</tissue>
    </source>
</reference>
<sequence length="232" mass="25071">MCTGEGGGAGWAAGEVATGIAGVGAWASRWLGGAASRRNLRRTPQAAAGSPHRRTFAPPPEASSDTNAWSCLGRRRLRWPRAAPLGRAGLASTGAAGQRREQGPLRRSDEEDGVVGQWTLAKPIFIALPSKLSLFFRLVPPSASSFTPLLLCHLGRRHGAAGQHPIDTVEHCNTLGFRRWMSSSRGSRDPGMGRRCCSPLYILLWSISLFQRKTGAQEYEFALYPYTQVTDG</sequence>
<dbReference type="Proteomes" id="UP000652761">
    <property type="component" value="Unassembled WGS sequence"/>
</dbReference>
<accession>A0A843W2Q4</accession>
<feature type="region of interest" description="Disordered" evidence="1">
    <location>
        <begin position="41"/>
        <end position="67"/>
    </location>
</feature>
<protein>
    <submittedName>
        <fullName evidence="2">Uncharacterized protein</fullName>
    </submittedName>
</protein>
<feature type="region of interest" description="Disordered" evidence="1">
    <location>
        <begin position="88"/>
        <end position="110"/>
    </location>
</feature>
<dbReference type="EMBL" id="NMUH01002441">
    <property type="protein sequence ID" value="MQM00001.1"/>
    <property type="molecule type" value="Genomic_DNA"/>
</dbReference>
<gene>
    <name evidence="2" type="ORF">Taro_032734</name>
</gene>
<dbReference type="AlphaFoldDB" id="A0A843W2Q4"/>
<organism evidence="2 3">
    <name type="scientific">Colocasia esculenta</name>
    <name type="common">Wild taro</name>
    <name type="synonym">Arum esculentum</name>
    <dbReference type="NCBI Taxonomy" id="4460"/>
    <lineage>
        <taxon>Eukaryota</taxon>
        <taxon>Viridiplantae</taxon>
        <taxon>Streptophyta</taxon>
        <taxon>Embryophyta</taxon>
        <taxon>Tracheophyta</taxon>
        <taxon>Spermatophyta</taxon>
        <taxon>Magnoliopsida</taxon>
        <taxon>Liliopsida</taxon>
        <taxon>Araceae</taxon>
        <taxon>Aroideae</taxon>
        <taxon>Colocasieae</taxon>
        <taxon>Colocasia</taxon>
    </lineage>
</organism>
<keyword evidence="3" id="KW-1185">Reference proteome</keyword>
<evidence type="ECO:0000313" key="2">
    <source>
        <dbReference type="EMBL" id="MQM00001.1"/>
    </source>
</evidence>